<keyword evidence="1" id="KW-0812">Transmembrane</keyword>
<keyword evidence="1" id="KW-0472">Membrane</keyword>
<protein>
    <submittedName>
        <fullName evidence="2">Uncharacterized protein</fullName>
    </submittedName>
</protein>
<feature type="transmembrane region" description="Helical" evidence="1">
    <location>
        <begin position="190"/>
        <end position="209"/>
    </location>
</feature>
<organism evidence="2 3">
    <name type="scientific">Lagenidium giganteum</name>
    <dbReference type="NCBI Taxonomy" id="4803"/>
    <lineage>
        <taxon>Eukaryota</taxon>
        <taxon>Sar</taxon>
        <taxon>Stramenopiles</taxon>
        <taxon>Oomycota</taxon>
        <taxon>Peronosporomycetes</taxon>
        <taxon>Pythiales</taxon>
        <taxon>Pythiaceae</taxon>
    </lineage>
</organism>
<sequence length="252" mass="26778">MGCSCTGAFAVLLALTAVTVNTVSIVLPFWTTSKVVNSAMTTQLKMADFAAGVWGYCTDAELYVASKANAINSTVSFDHCYFFHTQTKYKAPSELQHLIQNFSEFSICDGYSQATKNGTASTYVAAHAGGAGMDADQFDQFLTKSCGSLGMATLVLGVMAPSGGLVSFVGLLLGISFCSKKSTFVVGSKWLALLSCVFTSITFLLWLAQANPLGKKDDVTLSGSFVLSVIAAVLYLVTFLLVSRHSHLFNTV</sequence>
<feature type="transmembrane region" description="Helical" evidence="1">
    <location>
        <begin position="221"/>
        <end position="242"/>
    </location>
</feature>
<keyword evidence="1" id="KW-1133">Transmembrane helix</keyword>
<reference evidence="2" key="1">
    <citation type="submission" date="2022-11" db="EMBL/GenBank/DDBJ databases">
        <authorList>
            <person name="Morgan W.R."/>
            <person name="Tartar A."/>
        </authorList>
    </citation>
    <scope>NUCLEOTIDE SEQUENCE</scope>
    <source>
        <strain evidence="2">ARSEF 373</strain>
    </source>
</reference>
<keyword evidence="3" id="KW-1185">Reference proteome</keyword>
<feature type="transmembrane region" description="Helical" evidence="1">
    <location>
        <begin position="149"/>
        <end position="178"/>
    </location>
</feature>
<name>A0AAV2ZF10_9STRA</name>
<dbReference type="AlphaFoldDB" id="A0AAV2ZF10"/>
<evidence type="ECO:0000256" key="1">
    <source>
        <dbReference type="SAM" id="Phobius"/>
    </source>
</evidence>
<evidence type="ECO:0000313" key="3">
    <source>
        <dbReference type="Proteomes" id="UP001146120"/>
    </source>
</evidence>
<dbReference type="Proteomes" id="UP001146120">
    <property type="component" value="Unassembled WGS sequence"/>
</dbReference>
<accession>A0AAV2ZF10</accession>
<proteinExistence type="predicted"/>
<comment type="caution">
    <text evidence="2">The sequence shown here is derived from an EMBL/GenBank/DDBJ whole genome shotgun (WGS) entry which is preliminary data.</text>
</comment>
<dbReference type="EMBL" id="DAKRPA010000023">
    <property type="protein sequence ID" value="DBA03095.1"/>
    <property type="molecule type" value="Genomic_DNA"/>
</dbReference>
<gene>
    <name evidence="2" type="ORF">N0F65_003342</name>
</gene>
<reference evidence="2" key="2">
    <citation type="journal article" date="2023" name="Microbiol Resour">
        <title>Decontamination and Annotation of the Draft Genome Sequence of the Oomycete Lagenidium giganteum ARSEF 373.</title>
        <authorList>
            <person name="Morgan W.R."/>
            <person name="Tartar A."/>
        </authorList>
    </citation>
    <scope>NUCLEOTIDE SEQUENCE</scope>
    <source>
        <strain evidence="2">ARSEF 373</strain>
    </source>
</reference>
<evidence type="ECO:0000313" key="2">
    <source>
        <dbReference type="EMBL" id="DBA03095.1"/>
    </source>
</evidence>